<dbReference type="eggNOG" id="COG1285">
    <property type="taxonomic scope" value="Bacteria"/>
</dbReference>
<protein>
    <recommendedName>
        <fullName evidence="4">DUF4956 domain-containing protein</fullName>
    </recommendedName>
</protein>
<keyword evidence="3" id="KW-1185">Reference proteome</keyword>
<dbReference type="InterPro" id="IPR032531">
    <property type="entry name" value="DUF4956"/>
</dbReference>
<feature type="transmembrane region" description="Helical" evidence="1">
    <location>
        <begin position="21"/>
        <end position="39"/>
    </location>
</feature>
<dbReference type="HOGENOM" id="CLU_100966_0_1_9"/>
<dbReference type="KEGG" id="bpb:bpr_I1520"/>
<evidence type="ECO:0000256" key="1">
    <source>
        <dbReference type="SAM" id="Phobius"/>
    </source>
</evidence>
<dbReference type="Proteomes" id="UP000001299">
    <property type="component" value="Chromosome 1"/>
</dbReference>
<keyword evidence="1" id="KW-0472">Membrane</keyword>
<evidence type="ECO:0000313" key="2">
    <source>
        <dbReference type="EMBL" id="ADL34257.1"/>
    </source>
</evidence>
<dbReference type="Pfam" id="PF16316">
    <property type="entry name" value="DUF4956"/>
    <property type="match status" value="1"/>
</dbReference>
<reference evidence="2 3" key="1">
    <citation type="journal article" date="2010" name="PLoS ONE">
        <title>The glycobiome of the rumen bacterium Butyrivibrio proteoclasticus B316(T) highlights adaptation to a polysaccharide-rich environment.</title>
        <authorList>
            <person name="Kelly W.J."/>
            <person name="Leahy S.C."/>
            <person name="Altermann E."/>
            <person name="Yeoman C.J."/>
            <person name="Dunne J.C."/>
            <person name="Kong Z."/>
            <person name="Pacheco D.M."/>
            <person name="Li D."/>
            <person name="Noel S.J."/>
            <person name="Moon C.D."/>
            <person name="Cookson A.L."/>
            <person name="Attwood G.T."/>
        </authorList>
    </citation>
    <scope>NUCLEOTIDE SEQUENCE [LARGE SCALE GENOMIC DNA]</scope>
    <source>
        <strain evidence="3">ATCC 51982 / DSM 14932 / B316</strain>
    </source>
</reference>
<organism evidence="2 3">
    <name type="scientific">Butyrivibrio proteoclasticus (strain ATCC 51982 / DSM 14932 / B316)</name>
    <name type="common">Clostridium proteoclasticum</name>
    <dbReference type="NCBI Taxonomy" id="515622"/>
    <lineage>
        <taxon>Bacteria</taxon>
        <taxon>Bacillati</taxon>
        <taxon>Bacillota</taxon>
        <taxon>Clostridia</taxon>
        <taxon>Lachnospirales</taxon>
        <taxon>Lachnospiraceae</taxon>
        <taxon>Butyrivibrio</taxon>
    </lineage>
</organism>
<proteinExistence type="predicted"/>
<dbReference type="RefSeq" id="WP_013280911.1">
    <property type="nucleotide sequence ID" value="NC_014387.1"/>
</dbReference>
<feature type="transmembrane region" description="Helical" evidence="1">
    <location>
        <begin position="101"/>
        <end position="134"/>
    </location>
</feature>
<accession>E0RWF9</accession>
<sequence length="226" mass="25154">MKKELLNYLVTNSGALTPKQVLLNFVAVLILSFCIFVSYKYSYSKLVYSARFNTSLVVLAVITTLVMSCIGNNVALSLGMVGALSIVRFRTSVKDARDTAYIFWAIAIGICCGVADYQIAIIGTVFIFVLLLIFGNVQSNTRYLLVVRTSREASATVRDAIEQYYNKKAFFRTDNSNKEDDELIYLVSEGVIKKSEKKNGSLNDILYAIDGVKDVNIVSQNNEMNN</sequence>
<name>E0RWF9_BUTPB</name>
<gene>
    <name evidence="2" type="ordered locus">bpr_I1520</name>
</gene>
<evidence type="ECO:0000313" key="3">
    <source>
        <dbReference type="Proteomes" id="UP000001299"/>
    </source>
</evidence>
<dbReference type="AlphaFoldDB" id="E0RWF9"/>
<dbReference type="EMBL" id="CP001810">
    <property type="protein sequence ID" value="ADL34257.1"/>
    <property type="molecule type" value="Genomic_DNA"/>
</dbReference>
<keyword evidence="1" id="KW-0812">Transmembrane</keyword>
<keyword evidence="1" id="KW-1133">Transmembrane helix</keyword>
<evidence type="ECO:0008006" key="4">
    <source>
        <dbReference type="Google" id="ProtNLM"/>
    </source>
</evidence>
<feature type="transmembrane region" description="Helical" evidence="1">
    <location>
        <begin position="59"/>
        <end position="89"/>
    </location>
</feature>
<dbReference type="STRING" id="515622.bpr_I1520"/>